<dbReference type="EMBL" id="PREU01000014">
    <property type="protein sequence ID" value="PPA73512.1"/>
    <property type="molecule type" value="Genomic_DNA"/>
</dbReference>
<dbReference type="AlphaFoldDB" id="A0A2S5GKB8"/>
<accession>A0A2S5GKB8</accession>
<sequence>MQTLTLPARAAVVTAAKADDRPALSLDDSQRVRCEVWTRVMGYHRPVASFNTGKQGEFNERRFFVEQRA</sequence>
<dbReference type="RefSeq" id="WP_104145227.1">
    <property type="nucleotide sequence ID" value="NZ_PREU01000014.1"/>
</dbReference>
<protein>
    <submittedName>
        <fullName evidence="1">Uncharacterized protein</fullName>
    </submittedName>
</protein>
<dbReference type="Pfam" id="PF13597">
    <property type="entry name" value="NRDD"/>
    <property type="match status" value="1"/>
</dbReference>
<evidence type="ECO:0000313" key="2">
    <source>
        <dbReference type="Proteomes" id="UP000239990"/>
    </source>
</evidence>
<comment type="caution">
    <text evidence="1">The sequence shown here is derived from an EMBL/GenBank/DDBJ whole genome shotgun (WGS) entry which is preliminary data.</text>
</comment>
<dbReference type="GO" id="GO:0008998">
    <property type="term" value="F:ribonucleoside-triphosphate reductase (thioredoxin) activity"/>
    <property type="evidence" value="ECO:0007669"/>
    <property type="project" value="InterPro"/>
</dbReference>
<evidence type="ECO:0000313" key="1">
    <source>
        <dbReference type="EMBL" id="PPA73512.1"/>
    </source>
</evidence>
<proteinExistence type="predicted"/>
<organism evidence="1 2">
    <name type="scientific">Achromobacter spanius</name>
    <dbReference type="NCBI Taxonomy" id="217203"/>
    <lineage>
        <taxon>Bacteria</taxon>
        <taxon>Pseudomonadati</taxon>
        <taxon>Pseudomonadota</taxon>
        <taxon>Betaproteobacteria</taxon>
        <taxon>Burkholderiales</taxon>
        <taxon>Alcaligenaceae</taxon>
        <taxon>Achromobacter</taxon>
    </lineage>
</organism>
<name>A0A2S5GKB8_9BURK</name>
<reference evidence="1 2" key="1">
    <citation type="submission" date="2018-02" db="EMBL/GenBank/DDBJ databases">
        <title>Draft Genome of Achromobacter spanius stain 6.</title>
        <authorList>
            <person name="Gunasekera T.S."/>
            <person name="Radwan O."/>
            <person name="Ruiz O.N."/>
        </authorList>
    </citation>
    <scope>NUCLEOTIDE SEQUENCE [LARGE SCALE GENOMIC DNA]</scope>
    <source>
        <strain evidence="1 2">6</strain>
    </source>
</reference>
<dbReference type="Proteomes" id="UP000239990">
    <property type="component" value="Unassembled WGS sequence"/>
</dbReference>
<dbReference type="InterPro" id="IPR012833">
    <property type="entry name" value="NrdD"/>
</dbReference>
<dbReference type="GO" id="GO:0006260">
    <property type="term" value="P:DNA replication"/>
    <property type="evidence" value="ECO:0007669"/>
    <property type="project" value="InterPro"/>
</dbReference>
<gene>
    <name evidence="1" type="ORF">C4E15_24555</name>
</gene>